<dbReference type="Proteomes" id="UP000199207">
    <property type="component" value="Unassembled WGS sequence"/>
</dbReference>
<evidence type="ECO:0000259" key="5">
    <source>
        <dbReference type="Pfam" id="PF04542"/>
    </source>
</evidence>
<dbReference type="SUPFAM" id="SSF88659">
    <property type="entry name" value="Sigma3 and sigma4 domains of RNA polymerase sigma factors"/>
    <property type="match status" value="1"/>
</dbReference>
<keyword evidence="2" id="KW-0805">Transcription regulation</keyword>
<dbReference type="Gene3D" id="1.10.10.10">
    <property type="entry name" value="Winged helix-like DNA-binding domain superfamily/Winged helix DNA-binding domain"/>
    <property type="match status" value="1"/>
</dbReference>
<protein>
    <submittedName>
        <fullName evidence="7">RNA polymerase sigma-70 factor, ECF subfamily</fullName>
    </submittedName>
</protein>
<dbReference type="InterPro" id="IPR013324">
    <property type="entry name" value="RNA_pol_sigma_r3/r4-like"/>
</dbReference>
<keyword evidence="4" id="KW-0804">Transcription</keyword>
<dbReference type="Pfam" id="PF04542">
    <property type="entry name" value="Sigma70_r2"/>
    <property type="match status" value="1"/>
</dbReference>
<evidence type="ECO:0000313" key="7">
    <source>
        <dbReference type="EMBL" id="SFC21396.1"/>
    </source>
</evidence>
<dbReference type="RefSeq" id="WP_093837625.1">
    <property type="nucleotide sequence ID" value="NZ_FOLM01000002.1"/>
</dbReference>
<dbReference type="InterPro" id="IPR014284">
    <property type="entry name" value="RNA_pol_sigma-70_dom"/>
</dbReference>
<dbReference type="Pfam" id="PF08281">
    <property type="entry name" value="Sigma70_r4_2"/>
    <property type="match status" value="1"/>
</dbReference>
<dbReference type="GO" id="GO:0003677">
    <property type="term" value="F:DNA binding"/>
    <property type="evidence" value="ECO:0007669"/>
    <property type="project" value="InterPro"/>
</dbReference>
<sequence>MGRQAVGGLGCGDECGDECGYENGAGGRGRREDGGQAPEPEAVARIRAGDGEALAALFREHHAQVYRYLRTRLGGDRDTAEDLASEVFLRALSHIGRYTWTGRDIAAWLMTIARNLLTDHLRSSSFRREVSTADPGARECGHRVVRAAEELVLRELDRREVRAVVARLPEEYRKVIVLQMWGGMSMRQITTTLGRESIGATRVLRFRAMKRLRAQAETLTGQAGRAGRGGAGT</sequence>
<dbReference type="OrthoDB" id="5244107at2"/>
<evidence type="ECO:0000256" key="3">
    <source>
        <dbReference type="ARBA" id="ARBA00023082"/>
    </source>
</evidence>
<dbReference type="InterPro" id="IPR013249">
    <property type="entry name" value="RNA_pol_sigma70_r4_t2"/>
</dbReference>
<accession>A0A1I1HC80</accession>
<dbReference type="GO" id="GO:0006352">
    <property type="term" value="P:DNA-templated transcription initiation"/>
    <property type="evidence" value="ECO:0007669"/>
    <property type="project" value="InterPro"/>
</dbReference>
<dbReference type="SUPFAM" id="SSF88946">
    <property type="entry name" value="Sigma2 domain of RNA polymerase sigma factors"/>
    <property type="match status" value="1"/>
</dbReference>
<dbReference type="Gene3D" id="1.10.1740.10">
    <property type="match status" value="1"/>
</dbReference>
<keyword evidence="8" id="KW-1185">Reference proteome</keyword>
<feature type="domain" description="RNA polymerase sigma-70 region 2" evidence="5">
    <location>
        <begin position="57"/>
        <end position="125"/>
    </location>
</feature>
<evidence type="ECO:0000256" key="1">
    <source>
        <dbReference type="ARBA" id="ARBA00010641"/>
    </source>
</evidence>
<dbReference type="InterPro" id="IPR036388">
    <property type="entry name" value="WH-like_DNA-bd_sf"/>
</dbReference>
<dbReference type="InterPro" id="IPR007627">
    <property type="entry name" value="RNA_pol_sigma70_r2"/>
</dbReference>
<comment type="similarity">
    <text evidence="1">Belongs to the sigma-70 factor family. ECF subfamily.</text>
</comment>
<dbReference type="AlphaFoldDB" id="A0A1I1HC80"/>
<dbReference type="PANTHER" id="PTHR43133:SF57">
    <property type="entry name" value="RNA POLYMERASE SIGMA-70 FACTOR"/>
    <property type="match status" value="1"/>
</dbReference>
<reference evidence="7 8" key="1">
    <citation type="submission" date="2016-10" db="EMBL/GenBank/DDBJ databases">
        <authorList>
            <person name="de Groot N.N."/>
        </authorList>
    </citation>
    <scope>NUCLEOTIDE SEQUENCE [LARGE SCALE GENOMIC DNA]</scope>
    <source>
        <strain evidence="7 8">CGMCC 4.5739</strain>
    </source>
</reference>
<dbReference type="InterPro" id="IPR039425">
    <property type="entry name" value="RNA_pol_sigma-70-like"/>
</dbReference>
<dbReference type="InterPro" id="IPR013325">
    <property type="entry name" value="RNA_pol_sigma_r2"/>
</dbReference>
<dbReference type="STRING" id="910347.SAMN05421773_102328"/>
<evidence type="ECO:0000313" key="8">
    <source>
        <dbReference type="Proteomes" id="UP000199207"/>
    </source>
</evidence>
<dbReference type="NCBIfam" id="TIGR02937">
    <property type="entry name" value="sigma70-ECF"/>
    <property type="match status" value="1"/>
</dbReference>
<feature type="domain" description="RNA polymerase sigma factor 70 region 4 type 2" evidence="6">
    <location>
        <begin position="159"/>
        <end position="212"/>
    </location>
</feature>
<name>A0A1I1HC80_9ACTN</name>
<evidence type="ECO:0000256" key="2">
    <source>
        <dbReference type="ARBA" id="ARBA00023015"/>
    </source>
</evidence>
<evidence type="ECO:0000256" key="4">
    <source>
        <dbReference type="ARBA" id="ARBA00023163"/>
    </source>
</evidence>
<proteinExistence type="inferred from homology"/>
<dbReference type="GO" id="GO:0016987">
    <property type="term" value="F:sigma factor activity"/>
    <property type="evidence" value="ECO:0007669"/>
    <property type="project" value="UniProtKB-KW"/>
</dbReference>
<dbReference type="PANTHER" id="PTHR43133">
    <property type="entry name" value="RNA POLYMERASE ECF-TYPE SIGMA FACTO"/>
    <property type="match status" value="1"/>
</dbReference>
<keyword evidence="3" id="KW-0731">Sigma factor</keyword>
<organism evidence="7 8">
    <name type="scientific">Streptomyces aidingensis</name>
    <dbReference type="NCBI Taxonomy" id="910347"/>
    <lineage>
        <taxon>Bacteria</taxon>
        <taxon>Bacillati</taxon>
        <taxon>Actinomycetota</taxon>
        <taxon>Actinomycetes</taxon>
        <taxon>Kitasatosporales</taxon>
        <taxon>Streptomycetaceae</taxon>
        <taxon>Streptomyces</taxon>
    </lineage>
</organism>
<dbReference type="EMBL" id="FOLM01000002">
    <property type="protein sequence ID" value="SFC21396.1"/>
    <property type="molecule type" value="Genomic_DNA"/>
</dbReference>
<gene>
    <name evidence="7" type="ORF">SAMN05421773_102328</name>
</gene>
<evidence type="ECO:0000259" key="6">
    <source>
        <dbReference type="Pfam" id="PF08281"/>
    </source>
</evidence>